<organism evidence="8 9">
    <name type="scientific">Heliomicrobium gestii</name>
    <name type="common">Heliobacterium gestii</name>
    <dbReference type="NCBI Taxonomy" id="2699"/>
    <lineage>
        <taxon>Bacteria</taxon>
        <taxon>Bacillati</taxon>
        <taxon>Bacillota</taxon>
        <taxon>Clostridia</taxon>
        <taxon>Eubacteriales</taxon>
        <taxon>Heliobacteriaceae</taxon>
        <taxon>Heliomicrobium</taxon>
    </lineage>
</organism>
<evidence type="ECO:0000313" key="8">
    <source>
        <dbReference type="EMBL" id="MZP42994.1"/>
    </source>
</evidence>
<dbReference type="OrthoDB" id="9774451at2"/>
<dbReference type="GO" id="GO:0016020">
    <property type="term" value="C:membrane"/>
    <property type="evidence" value="ECO:0007669"/>
    <property type="project" value="InterPro"/>
</dbReference>
<dbReference type="PROSITE" id="PS01039">
    <property type="entry name" value="SBP_BACTERIAL_3"/>
    <property type="match status" value="1"/>
</dbReference>
<gene>
    <name evidence="8" type="ORF">GTO89_08095</name>
</gene>
<dbReference type="SUPFAM" id="SSF53850">
    <property type="entry name" value="Periplasmic binding protein-like II"/>
    <property type="match status" value="1"/>
</dbReference>
<dbReference type="GO" id="GO:0015276">
    <property type="term" value="F:ligand-gated monoatomic ion channel activity"/>
    <property type="evidence" value="ECO:0007669"/>
    <property type="project" value="InterPro"/>
</dbReference>
<dbReference type="PANTHER" id="PTHR35936">
    <property type="entry name" value="MEMBRANE-BOUND LYTIC MUREIN TRANSGLYCOSYLASE F"/>
    <property type="match status" value="1"/>
</dbReference>
<comment type="similarity">
    <text evidence="2 4">Belongs to the bacterial solute-binding protein 3 family.</text>
</comment>
<dbReference type="Proteomes" id="UP000471031">
    <property type="component" value="Unassembled WGS sequence"/>
</dbReference>
<evidence type="ECO:0000259" key="6">
    <source>
        <dbReference type="SMART" id="SM00062"/>
    </source>
</evidence>
<protein>
    <submittedName>
        <fullName evidence="8">Transporter substrate-binding domain-containing protein</fullName>
    </submittedName>
</protein>
<evidence type="ECO:0000256" key="4">
    <source>
        <dbReference type="RuleBase" id="RU003744"/>
    </source>
</evidence>
<dbReference type="InterPro" id="IPR001320">
    <property type="entry name" value="Iontro_rcpt_C"/>
</dbReference>
<feature type="domain" description="Ionotropic glutamate receptor C-terminal" evidence="7">
    <location>
        <begin position="44"/>
        <end position="266"/>
    </location>
</feature>
<keyword evidence="9" id="KW-1185">Reference proteome</keyword>
<dbReference type="SMART" id="SM00079">
    <property type="entry name" value="PBPe"/>
    <property type="match status" value="1"/>
</dbReference>
<dbReference type="EMBL" id="WXEX01000006">
    <property type="protein sequence ID" value="MZP42994.1"/>
    <property type="molecule type" value="Genomic_DNA"/>
</dbReference>
<evidence type="ECO:0000256" key="5">
    <source>
        <dbReference type="SAM" id="SignalP"/>
    </source>
</evidence>
<dbReference type="Pfam" id="PF00497">
    <property type="entry name" value="SBP_bac_3"/>
    <property type="match status" value="1"/>
</dbReference>
<sequence>MKKWLKTGMMGLLTLGLLVTATGCGGGQSAQAPAASPDKAAKKTIKVATDAAYAPFEWKDEKGQIVGFDIDLIKAVGKEINADIELVDTPFDGIIAALTNKNVDMVISAMTITDKRKESIDFSKPYFVAVQAIAVKEGSPVKKFDDIKDLKVGVQNSTTGQYVVEKLMGEKSPKIFRYDTTPMAMNMLGNGDVDVVVADKPVVQHFLKNNPSAKMALIDDASFEKEDYGIAVRKGEAELQKQVNDALDKLEKSGKIKEISDKYLSGK</sequence>
<dbReference type="GO" id="GO:0030313">
    <property type="term" value="C:cell envelope"/>
    <property type="evidence" value="ECO:0007669"/>
    <property type="project" value="UniProtKB-SubCell"/>
</dbReference>
<dbReference type="InterPro" id="IPR001638">
    <property type="entry name" value="Solute-binding_3/MltF_N"/>
</dbReference>
<dbReference type="SMART" id="SM00062">
    <property type="entry name" value="PBPb"/>
    <property type="match status" value="1"/>
</dbReference>
<dbReference type="InterPro" id="IPR018313">
    <property type="entry name" value="SBP_3_CS"/>
</dbReference>
<dbReference type="Gene3D" id="3.40.190.10">
    <property type="entry name" value="Periplasmic binding protein-like II"/>
    <property type="match status" value="2"/>
</dbReference>
<comment type="caution">
    <text evidence="8">The sequence shown here is derived from an EMBL/GenBank/DDBJ whole genome shotgun (WGS) entry which is preliminary data.</text>
</comment>
<keyword evidence="3 5" id="KW-0732">Signal</keyword>
<dbReference type="CDD" id="cd13624">
    <property type="entry name" value="PBP2_Arg_Lys_His"/>
    <property type="match status" value="1"/>
</dbReference>
<feature type="domain" description="Solute-binding protein family 3/N-terminal" evidence="6">
    <location>
        <begin position="44"/>
        <end position="267"/>
    </location>
</feature>
<dbReference type="AlphaFoldDB" id="A0A845LCB5"/>
<dbReference type="PROSITE" id="PS51257">
    <property type="entry name" value="PROKAR_LIPOPROTEIN"/>
    <property type="match status" value="1"/>
</dbReference>
<comment type="subcellular location">
    <subcellularLocation>
        <location evidence="1">Cell envelope</location>
    </subcellularLocation>
</comment>
<dbReference type="PANTHER" id="PTHR35936:SF17">
    <property type="entry name" value="ARGININE-BINDING EXTRACELLULAR PROTEIN ARTP"/>
    <property type="match status" value="1"/>
</dbReference>
<dbReference type="RefSeq" id="WP_161261574.1">
    <property type="nucleotide sequence ID" value="NZ_JAFBDC010000005.1"/>
</dbReference>
<name>A0A845LCB5_HELGE</name>
<reference evidence="8 9" key="1">
    <citation type="submission" date="2020-01" db="EMBL/GenBank/DDBJ databases">
        <title>Whole genome sequence of Heliobacterium gestii DSM 11169.</title>
        <authorList>
            <person name="Kyndt J.A."/>
            <person name="Meyer T.E."/>
        </authorList>
    </citation>
    <scope>NUCLEOTIDE SEQUENCE [LARGE SCALE GENOMIC DNA]</scope>
    <source>
        <strain evidence="8 9">DSM 11169</strain>
    </source>
</reference>
<accession>A0A845LCB5</accession>
<feature type="signal peptide" evidence="5">
    <location>
        <begin position="1"/>
        <end position="21"/>
    </location>
</feature>
<feature type="chain" id="PRO_5039036725" evidence="5">
    <location>
        <begin position="22"/>
        <end position="267"/>
    </location>
</feature>
<evidence type="ECO:0000256" key="3">
    <source>
        <dbReference type="ARBA" id="ARBA00022729"/>
    </source>
</evidence>
<evidence type="ECO:0000256" key="2">
    <source>
        <dbReference type="ARBA" id="ARBA00010333"/>
    </source>
</evidence>
<evidence type="ECO:0000256" key="1">
    <source>
        <dbReference type="ARBA" id="ARBA00004196"/>
    </source>
</evidence>
<evidence type="ECO:0000259" key="7">
    <source>
        <dbReference type="SMART" id="SM00079"/>
    </source>
</evidence>
<proteinExistence type="inferred from homology"/>
<evidence type="ECO:0000313" key="9">
    <source>
        <dbReference type="Proteomes" id="UP000471031"/>
    </source>
</evidence>